<comment type="similarity">
    <text evidence="1 7">Belongs to the glycosyl hydrolase 43 family.</text>
</comment>
<keyword evidence="2" id="KW-0858">Xylan degradation</keyword>
<reference evidence="8 9" key="1">
    <citation type="submission" date="2019-12" db="EMBL/GenBank/DDBJ databases">
        <title>Spirosoma sp. HMF4905 genome sequencing and assembly.</title>
        <authorList>
            <person name="Kang H."/>
            <person name="Cha I."/>
            <person name="Kim H."/>
            <person name="Joh K."/>
        </authorList>
    </citation>
    <scope>NUCLEOTIDE SEQUENCE [LARGE SCALE GENOMIC DNA]</scope>
    <source>
        <strain evidence="8 9">HMF4905</strain>
    </source>
</reference>
<keyword evidence="5 7" id="KW-0326">Glycosidase</keyword>
<dbReference type="AlphaFoldDB" id="A0A7K1S5B1"/>
<keyword evidence="3 7" id="KW-0378">Hydrolase</keyword>
<protein>
    <submittedName>
        <fullName evidence="8">Family 43 glycosylhydrolase</fullName>
    </submittedName>
</protein>
<evidence type="ECO:0000313" key="8">
    <source>
        <dbReference type="EMBL" id="MVM29012.1"/>
    </source>
</evidence>
<evidence type="ECO:0000313" key="9">
    <source>
        <dbReference type="Proteomes" id="UP000436006"/>
    </source>
</evidence>
<dbReference type="RefSeq" id="WP_157583094.1">
    <property type="nucleotide sequence ID" value="NZ_WPIN01000001.1"/>
</dbReference>
<dbReference type="Pfam" id="PF04616">
    <property type="entry name" value="Glyco_hydro_43"/>
    <property type="match status" value="1"/>
</dbReference>
<name>A0A7K1S5B1_9BACT</name>
<evidence type="ECO:0000256" key="7">
    <source>
        <dbReference type="RuleBase" id="RU361187"/>
    </source>
</evidence>
<evidence type="ECO:0000256" key="5">
    <source>
        <dbReference type="ARBA" id="ARBA00023295"/>
    </source>
</evidence>
<dbReference type="GO" id="GO:0004553">
    <property type="term" value="F:hydrolase activity, hydrolyzing O-glycosyl compounds"/>
    <property type="evidence" value="ECO:0007669"/>
    <property type="project" value="InterPro"/>
</dbReference>
<keyword evidence="9" id="KW-1185">Reference proteome</keyword>
<dbReference type="SUPFAM" id="SSF75005">
    <property type="entry name" value="Arabinanase/levansucrase/invertase"/>
    <property type="match status" value="1"/>
</dbReference>
<gene>
    <name evidence="8" type="ORF">GO755_03125</name>
</gene>
<dbReference type="PANTHER" id="PTHR43772">
    <property type="entry name" value="ENDO-1,4-BETA-XYLANASE"/>
    <property type="match status" value="1"/>
</dbReference>
<keyword evidence="2" id="KW-0624">Polysaccharide degradation</keyword>
<sequence length="353" mass="39777">MFISNKVSLAAIALICGAVETGICQNTTTKRDPANPKPLVTDSYTADPSAHVFNGKIYIYPSHDIEANVPQDDEGGHFNMRDYHVFSMDNINGKVTDHGVALDIKDVPWAGRQMWAPDAAYKNGTYYLYFPVKDKEDIFRIGVATSKSPTGPFKAEPAPIPGSYSIDPAVFTDTDGKTYMYFGGIWGGQLQRWYTGTYDKSSSTDLKKDNEPALSAKVARMSKDMLKFDEPVKDVQIIDKDGKPLLGGDHNRRFFEGAWMHKYKDKYYFSYSTGDTHFLAYATSNSPYGPFTYQGIFMKPVTGWTTHHSIIEFNGKWYIFYHDVELSGKTHLRNIKVRELKRNADGSIELITP</sequence>
<dbReference type="InterPro" id="IPR023296">
    <property type="entry name" value="Glyco_hydro_beta-prop_sf"/>
</dbReference>
<dbReference type="InterPro" id="IPR052176">
    <property type="entry name" value="Glycosyl_Hydrlase_43_Enz"/>
</dbReference>
<dbReference type="Gene3D" id="2.115.10.20">
    <property type="entry name" value="Glycosyl hydrolase domain, family 43"/>
    <property type="match status" value="1"/>
</dbReference>
<comment type="caution">
    <text evidence="8">The sequence shown here is derived from an EMBL/GenBank/DDBJ whole genome shotgun (WGS) entry which is preliminary data.</text>
</comment>
<evidence type="ECO:0000256" key="3">
    <source>
        <dbReference type="ARBA" id="ARBA00022801"/>
    </source>
</evidence>
<evidence type="ECO:0000256" key="2">
    <source>
        <dbReference type="ARBA" id="ARBA00022651"/>
    </source>
</evidence>
<dbReference type="InterPro" id="IPR006710">
    <property type="entry name" value="Glyco_hydro_43"/>
</dbReference>
<dbReference type="Proteomes" id="UP000436006">
    <property type="component" value="Unassembled WGS sequence"/>
</dbReference>
<organism evidence="8 9">
    <name type="scientific">Spirosoma arboris</name>
    <dbReference type="NCBI Taxonomy" id="2682092"/>
    <lineage>
        <taxon>Bacteria</taxon>
        <taxon>Pseudomonadati</taxon>
        <taxon>Bacteroidota</taxon>
        <taxon>Cytophagia</taxon>
        <taxon>Cytophagales</taxon>
        <taxon>Cytophagaceae</taxon>
        <taxon>Spirosoma</taxon>
    </lineage>
</organism>
<evidence type="ECO:0000256" key="4">
    <source>
        <dbReference type="ARBA" id="ARBA00023277"/>
    </source>
</evidence>
<dbReference type="PANTHER" id="PTHR43772:SF2">
    <property type="entry name" value="PUTATIVE (AFU_ORTHOLOGUE AFUA_2G04480)-RELATED"/>
    <property type="match status" value="1"/>
</dbReference>
<dbReference type="CDD" id="cd18619">
    <property type="entry name" value="GH43_CoXyl43_like"/>
    <property type="match status" value="1"/>
</dbReference>
<dbReference type="GO" id="GO:0045493">
    <property type="term" value="P:xylan catabolic process"/>
    <property type="evidence" value="ECO:0007669"/>
    <property type="project" value="UniProtKB-KW"/>
</dbReference>
<evidence type="ECO:0000256" key="1">
    <source>
        <dbReference type="ARBA" id="ARBA00009865"/>
    </source>
</evidence>
<keyword evidence="4" id="KW-0119">Carbohydrate metabolism</keyword>
<feature type="site" description="Important for catalytic activity, responsible for pKa modulation of the active site Glu and correct orientation of both the proton donor and substrate" evidence="6">
    <location>
        <position position="167"/>
    </location>
</feature>
<evidence type="ECO:0000256" key="6">
    <source>
        <dbReference type="PIRSR" id="PIRSR606710-2"/>
    </source>
</evidence>
<accession>A0A7K1S5B1</accession>
<proteinExistence type="inferred from homology"/>
<dbReference type="EMBL" id="WPIN01000001">
    <property type="protein sequence ID" value="MVM29012.1"/>
    <property type="molecule type" value="Genomic_DNA"/>
</dbReference>